<keyword evidence="1" id="KW-1133">Transmembrane helix</keyword>
<organism evidence="3 4">
    <name type="scientific">Triparma strigata</name>
    <dbReference type="NCBI Taxonomy" id="1606541"/>
    <lineage>
        <taxon>Eukaryota</taxon>
        <taxon>Sar</taxon>
        <taxon>Stramenopiles</taxon>
        <taxon>Ochrophyta</taxon>
        <taxon>Bolidophyceae</taxon>
        <taxon>Parmales</taxon>
        <taxon>Triparmaceae</taxon>
        <taxon>Triparma</taxon>
    </lineage>
</organism>
<gene>
    <name evidence="3" type="ORF">TrST_g10209</name>
</gene>
<dbReference type="OrthoDB" id="198723at2759"/>
<keyword evidence="2" id="KW-0732">Signal</keyword>
<keyword evidence="4" id="KW-1185">Reference proteome</keyword>
<reference evidence="4" key="1">
    <citation type="journal article" date="2023" name="Commun. Biol.">
        <title>Genome analysis of Parmales, the sister group of diatoms, reveals the evolutionary specialization of diatoms from phago-mixotrophs to photoautotrophs.</title>
        <authorList>
            <person name="Ban H."/>
            <person name="Sato S."/>
            <person name="Yoshikawa S."/>
            <person name="Yamada K."/>
            <person name="Nakamura Y."/>
            <person name="Ichinomiya M."/>
            <person name="Sato N."/>
            <person name="Blanc-Mathieu R."/>
            <person name="Endo H."/>
            <person name="Kuwata A."/>
            <person name="Ogata H."/>
        </authorList>
    </citation>
    <scope>NUCLEOTIDE SEQUENCE [LARGE SCALE GENOMIC DNA]</scope>
    <source>
        <strain evidence="4">NIES 3701</strain>
    </source>
</reference>
<sequence>MKIFIALTVLAFCLLPVCGYCCYQAAKDRDPKWLVTGPQEEYLRCLKHDPKDKAYCGAPGFILVVSGLATLAAWCSQAEIIQSHEYHGPMLMTDVDSSGIRYPHKFSYEYNCRQESYKCGEKTCHRTTCDTGYYESVMGIVDVGWGGAWGCPLHADKSCTSTEDYPDCHVKVCSAQPHTGDTCSDSERSLAKVAVEQCVYDELTEGVAVDPVTFDASVHSWDEVVGLHYTKLFGDCDVCSAMFTVPTGAAARNRVAGFVCLYIGLCLFGLFLLKNGCLGMMCGWEGELPYPVWMEAPAKWER</sequence>
<feature type="transmembrane region" description="Helical" evidence="1">
    <location>
        <begin position="255"/>
        <end position="273"/>
    </location>
</feature>
<keyword evidence="1" id="KW-0472">Membrane</keyword>
<dbReference type="Proteomes" id="UP001165085">
    <property type="component" value="Unassembled WGS sequence"/>
</dbReference>
<evidence type="ECO:0000313" key="3">
    <source>
        <dbReference type="EMBL" id="GMH73005.1"/>
    </source>
</evidence>
<dbReference type="EMBL" id="BRXY01000163">
    <property type="protein sequence ID" value="GMH73005.1"/>
    <property type="molecule type" value="Genomic_DNA"/>
</dbReference>
<comment type="caution">
    <text evidence="3">The sequence shown here is derived from an EMBL/GenBank/DDBJ whole genome shotgun (WGS) entry which is preliminary data.</text>
</comment>
<evidence type="ECO:0000256" key="1">
    <source>
        <dbReference type="SAM" id="Phobius"/>
    </source>
</evidence>
<accession>A0A9W7AN88</accession>
<feature type="chain" id="PRO_5040866890" evidence="2">
    <location>
        <begin position="20"/>
        <end position="302"/>
    </location>
</feature>
<name>A0A9W7AN88_9STRA</name>
<feature type="signal peptide" evidence="2">
    <location>
        <begin position="1"/>
        <end position="19"/>
    </location>
</feature>
<keyword evidence="1" id="KW-0812">Transmembrane</keyword>
<protein>
    <submittedName>
        <fullName evidence="3">Uncharacterized protein</fullName>
    </submittedName>
</protein>
<evidence type="ECO:0000313" key="4">
    <source>
        <dbReference type="Proteomes" id="UP001165085"/>
    </source>
</evidence>
<evidence type="ECO:0000256" key="2">
    <source>
        <dbReference type="SAM" id="SignalP"/>
    </source>
</evidence>
<proteinExistence type="predicted"/>
<dbReference type="AlphaFoldDB" id="A0A9W7AN88"/>